<feature type="repeat" description="Lumazine-binding" evidence="9">
    <location>
        <begin position="1"/>
        <end position="92"/>
    </location>
</feature>
<dbReference type="RefSeq" id="WP_344490106.1">
    <property type="nucleotide sequence ID" value="NZ_BAAAQX010000035.1"/>
</dbReference>
<proteinExistence type="predicted"/>
<feature type="domain" description="Lumazine-binding" evidence="10">
    <location>
        <begin position="1"/>
        <end position="92"/>
    </location>
</feature>
<dbReference type="PANTHER" id="PTHR21098:SF12">
    <property type="entry name" value="RIBOFLAVIN SYNTHASE"/>
    <property type="match status" value="1"/>
</dbReference>
<evidence type="ECO:0000313" key="11">
    <source>
        <dbReference type="EMBL" id="GAA2213801.1"/>
    </source>
</evidence>
<evidence type="ECO:0000259" key="10">
    <source>
        <dbReference type="PROSITE" id="PS51177"/>
    </source>
</evidence>
<comment type="pathway">
    <text evidence="3">Cofactor biosynthesis; riboflavin biosynthesis; riboflavin from 2-hydroxy-3-oxobutyl phosphate and 5-amino-6-(D-ribitylamino)uracil: step 2/2.</text>
</comment>
<comment type="caution">
    <text evidence="11">The sequence shown here is derived from an EMBL/GenBank/DDBJ whole genome shotgun (WGS) entry which is preliminary data.</text>
</comment>
<accession>A0ABN3CWP8</accession>
<dbReference type="InterPro" id="IPR017938">
    <property type="entry name" value="Riboflavin_synthase-like_b-brl"/>
</dbReference>
<dbReference type="EC" id="2.5.1.9" evidence="4"/>
<evidence type="ECO:0000256" key="5">
    <source>
        <dbReference type="ARBA" id="ARBA00013950"/>
    </source>
</evidence>
<comment type="catalytic activity">
    <reaction evidence="1">
        <text>2 6,7-dimethyl-8-(1-D-ribityl)lumazine + H(+) = 5-amino-6-(D-ribitylamino)uracil + riboflavin</text>
        <dbReference type="Rhea" id="RHEA:20772"/>
        <dbReference type="ChEBI" id="CHEBI:15378"/>
        <dbReference type="ChEBI" id="CHEBI:15934"/>
        <dbReference type="ChEBI" id="CHEBI:57986"/>
        <dbReference type="ChEBI" id="CHEBI:58201"/>
        <dbReference type="EC" id="2.5.1.9"/>
    </reaction>
</comment>
<dbReference type="PROSITE" id="PS51177">
    <property type="entry name" value="LUMAZINE_BIND"/>
    <property type="match status" value="1"/>
</dbReference>
<keyword evidence="8" id="KW-0677">Repeat</keyword>
<evidence type="ECO:0000256" key="8">
    <source>
        <dbReference type="ARBA" id="ARBA00022737"/>
    </source>
</evidence>
<evidence type="ECO:0000256" key="2">
    <source>
        <dbReference type="ARBA" id="ARBA00002803"/>
    </source>
</evidence>
<organism evidence="11 12">
    <name type="scientific">Nonomuraea monospora</name>
    <dbReference type="NCBI Taxonomy" id="568818"/>
    <lineage>
        <taxon>Bacteria</taxon>
        <taxon>Bacillati</taxon>
        <taxon>Actinomycetota</taxon>
        <taxon>Actinomycetes</taxon>
        <taxon>Streptosporangiales</taxon>
        <taxon>Streptosporangiaceae</taxon>
        <taxon>Nonomuraea</taxon>
    </lineage>
</organism>
<evidence type="ECO:0000256" key="1">
    <source>
        <dbReference type="ARBA" id="ARBA00000968"/>
    </source>
</evidence>
<evidence type="ECO:0000256" key="6">
    <source>
        <dbReference type="ARBA" id="ARBA00022619"/>
    </source>
</evidence>
<dbReference type="Proteomes" id="UP001499843">
    <property type="component" value="Unassembled WGS sequence"/>
</dbReference>
<dbReference type="SUPFAM" id="SSF63380">
    <property type="entry name" value="Riboflavin synthase domain-like"/>
    <property type="match status" value="1"/>
</dbReference>
<dbReference type="InterPro" id="IPR023366">
    <property type="entry name" value="ATP_synth_asu-like_sf"/>
</dbReference>
<sequence>MFTGHIQEAGTVVAVGQARIAVRASEIAASALGSICLNGVGLSVVRTEHEADVLEARLTAETRRRSTLDQIQPGTRVSVEGPLALGAPLGGHLVQGAVDAATGSRWR</sequence>
<evidence type="ECO:0000256" key="4">
    <source>
        <dbReference type="ARBA" id="ARBA00012827"/>
    </source>
</evidence>
<keyword evidence="12" id="KW-1185">Reference proteome</keyword>
<comment type="function">
    <text evidence="2">Catalyzes the dismutation of two molecules of 6,7-dimethyl-8-ribityllumazine, resulting in the formation of riboflavin and 5-amino-6-(D-ribitylamino)uracil.</text>
</comment>
<reference evidence="11 12" key="1">
    <citation type="journal article" date="2019" name="Int. J. Syst. Evol. Microbiol.">
        <title>The Global Catalogue of Microorganisms (GCM) 10K type strain sequencing project: providing services to taxonomists for standard genome sequencing and annotation.</title>
        <authorList>
            <consortium name="The Broad Institute Genomics Platform"/>
            <consortium name="The Broad Institute Genome Sequencing Center for Infectious Disease"/>
            <person name="Wu L."/>
            <person name="Ma J."/>
        </authorList>
    </citation>
    <scope>NUCLEOTIDE SEQUENCE [LARGE SCALE GENOMIC DNA]</scope>
    <source>
        <strain evidence="11 12">JCM 16114</strain>
    </source>
</reference>
<name>A0ABN3CWP8_9ACTN</name>
<dbReference type="Pfam" id="PF00677">
    <property type="entry name" value="Lum_binding"/>
    <property type="match status" value="1"/>
</dbReference>
<dbReference type="PANTHER" id="PTHR21098">
    <property type="entry name" value="RIBOFLAVIN SYNTHASE ALPHA CHAIN"/>
    <property type="match status" value="1"/>
</dbReference>
<dbReference type="Gene3D" id="2.40.30.20">
    <property type="match status" value="1"/>
</dbReference>
<evidence type="ECO:0000256" key="3">
    <source>
        <dbReference type="ARBA" id="ARBA00004887"/>
    </source>
</evidence>
<evidence type="ECO:0000256" key="9">
    <source>
        <dbReference type="PROSITE-ProRule" id="PRU00524"/>
    </source>
</evidence>
<evidence type="ECO:0000256" key="7">
    <source>
        <dbReference type="ARBA" id="ARBA00022679"/>
    </source>
</evidence>
<keyword evidence="7" id="KW-0808">Transferase</keyword>
<keyword evidence="6" id="KW-0686">Riboflavin biosynthesis</keyword>
<evidence type="ECO:0000313" key="12">
    <source>
        <dbReference type="Proteomes" id="UP001499843"/>
    </source>
</evidence>
<protein>
    <recommendedName>
        <fullName evidence="5">Riboflavin synthase</fullName>
        <ecNumber evidence="4">2.5.1.9</ecNumber>
    </recommendedName>
</protein>
<gene>
    <name evidence="11" type="ORF">GCM10009850_092640</name>
</gene>
<dbReference type="InterPro" id="IPR001783">
    <property type="entry name" value="Lumazine-bd"/>
</dbReference>
<dbReference type="EMBL" id="BAAAQX010000035">
    <property type="protein sequence ID" value="GAA2213801.1"/>
    <property type="molecule type" value="Genomic_DNA"/>
</dbReference>
<dbReference type="InterPro" id="IPR026017">
    <property type="entry name" value="Lumazine-bd_dom"/>
</dbReference>